<feature type="transmembrane region" description="Helical" evidence="6">
    <location>
        <begin position="260"/>
        <end position="279"/>
    </location>
</feature>
<feature type="transmembrane region" description="Helical" evidence="6">
    <location>
        <begin position="114"/>
        <end position="135"/>
    </location>
</feature>
<evidence type="ECO:0000256" key="6">
    <source>
        <dbReference type="SAM" id="Phobius"/>
    </source>
</evidence>
<keyword evidence="4 6" id="KW-1133">Transmembrane helix</keyword>
<dbReference type="RefSeq" id="WP_088336970.1">
    <property type="nucleotide sequence ID" value="NZ_CP021934.1"/>
</dbReference>
<evidence type="ECO:0000256" key="5">
    <source>
        <dbReference type="ARBA" id="ARBA00023136"/>
    </source>
</evidence>
<feature type="transmembrane region" description="Helical" evidence="6">
    <location>
        <begin position="285"/>
        <end position="303"/>
    </location>
</feature>
<dbReference type="GO" id="GO:0005886">
    <property type="term" value="C:plasma membrane"/>
    <property type="evidence" value="ECO:0007669"/>
    <property type="project" value="UniProtKB-SubCell"/>
</dbReference>
<dbReference type="AlphaFoldDB" id="A0A1Z3CG16"/>
<evidence type="ECO:0000256" key="2">
    <source>
        <dbReference type="ARBA" id="ARBA00022475"/>
    </source>
</evidence>
<feature type="transmembrane region" description="Helical" evidence="6">
    <location>
        <begin position="353"/>
        <end position="373"/>
    </location>
</feature>
<feature type="transmembrane region" description="Helical" evidence="6">
    <location>
        <begin position="196"/>
        <end position="215"/>
    </location>
</feature>
<feature type="transmembrane region" description="Helical" evidence="6">
    <location>
        <begin position="76"/>
        <end position="94"/>
    </location>
</feature>
<name>A0A1Z3CG16_FUSNP</name>
<evidence type="ECO:0000256" key="3">
    <source>
        <dbReference type="ARBA" id="ARBA00022692"/>
    </source>
</evidence>
<gene>
    <name evidence="7" type="ORF">CBG50_04135</name>
</gene>
<reference evidence="7 8" key="1">
    <citation type="submission" date="2017-06" db="EMBL/GenBank/DDBJ databases">
        <title>Draft genome sequence of Fusobacterium nucleatum subsp. polymorphum KCOM 1260 (=ChDC F218).</title>
        <authorList>
            <person name="Kook J.-K."/>
            <person name="Park S.-N."/>
            <person name="Lim Y.K."/>
            <person name="Roh H."/>
        </authorList>
    </citation>
    <scope>NUCLEOTIDE SEQUENCE [LARGE SCALE GENOMIC DNA]</scope>
    <source>
        <strain evidence="8">KCOM 1260 (ChDC F218)</strain>
    </source>
</reference>
<dbReference type="InterPro" id="IPR051679">
    <property type="entry name" value="DASS-Related_Transporters"/>
</dbReference>
<feature type="transmembrane region" description="Helical" evidence="6">
    <location>
        <begin position="315"/>
        <end position="333"/>
    </location>
</feature>
<dbReference type="InterPro" id="IPR018385">
    <property type="entry name" value="C4_dicarb_anaerob_car-like"/>
</dbReference>
<sequence length="461" mass="51083">MTRKVKFKMPHSYVIIFIMIVVAFIMGNVIDAGEFDRITDADGNTVVVPGSYHKIPNIGISLFQMFMGIQQGFVDGARIIFFVVFAYAFVYMIIKNGTFDAIVGFLLRSVGNRIEFIIPIGMLVFGILGSTIGLFEETYGLIPVFMAIASVIGYDAIVGSSIIYLGVAVGFASATINPFTIGIAQQVAGVKLFSGIEYRIVCFIVFITISILYVWRYAHKIKQDPTKSLLYGENIETVEMMSKDELVQIKFTLIHKISSLLFVITIGILMVGTIKYGWYINEISTLFIIMMIVIGLVSGFSPSKIAEYFIEASREMMFGALIIGLSYSIPVVMGKAKIIDTIVYSLASMLQNFHGMVSALGMLFVQNIINLFIPSGGGQALVTVPIMAPVGEMVGISRQLTILIYQFGDGYSNIFWPTSVFTMCGIMRMPINKWYRFVTPLFAIIFVVEIIMIIIGVLIGY</sequence>
<keyword evidence="3 6" id="KW-0812">Transmembrane</keyword>
<feature type="transmembrane region" description="Helical" evidence="6">
    <location>
        <begin position="12"/>
        <end position="30"/>
    </location>
</feature>
<evidence type="ECO:0000313" key="7">
    <source>
        <dbReference type="EMBL" id="ASC02559.1"/>
    </source>
</evidence>
<dbReference type="Proteomes" id="UP000196759">
    <property type="component" value="Chromosome"/>
</dbReference>
<feature type="transmembrane region" description="Helical" evidence="6">
    <location>
        <begin position="437"/>
        <end position="459"/>
    </location>
</feature>
<dbReference type="EMBL" id="CP021934">
    <property type="protein sequence ID" value="ASC02559.1"/>
    <property type="molecule type" value="Genomic_DNA"/>
</dbReference>
<evidence type="ECO:0000256" key="4">
    <source>
        <dbReference type="ARBA" id="ARBA00022989"/>
    </source>
</evidence>
<keyword evidence="5 6" id="KW-0472">Membrane</keyword>
<feature type="transmembrane region" description="Helical" evidence="6">
    <location>
        <begin position="162"/>
        <end position="184"/>
    </location>
</feature>
<dbReference type="PANTHER" id="PTHR43652:SF6">
    <property type="entry name" value="ARGININE REPRESSOR"/>
    <property type="match status" value="1"/>
</dbReference>
<evidence type="ECO:0000256" key="1">
    <source>
        <dbReference type="ARBA" id="ARBA00004651"/>
    </source>
</evidence>
<accession>A0A1Z3CG16</accession>
<dbReference type="PANTHER" id="PTHR43652">
    <property type="entry name" value="BASIC AMINO ACID ANTIPORTER YFCC-RELATED"/>
    <property type="match status" value="1"/>
</dbReference>
<evidence type="ECO:0000313" key="8">
    <source>
        <dbReference type="Proteomes" id="UP000196759"/>
    </source>
</evidence>
<keyword evidence="2" id="KW-1003">Cell membrane</keyword>
<organism evidence="7 8">
    <name type="scientific">Fusobacterium nucleatum subsp. polymorphum</name>
    <name type="common">Fusobacterium polymorphum</name>
    <dbReference type="NCBI Taxonomy" id="76857"/>
    <lineage>
        <taxon>Bacteria</taxon>
        <taxon>Fusobacteriati</taxon>
        <taxon>Fusobacteriota</taxon>
        <taxon>Fusobacteriia</taxon>
        <taxon>Fusobacteriales</taxon>
        <taxon>Fusobacteriaceae</taxon>
        <taxon>Fusobacterium</taxon>
    </lineage>
</organism>
<keyword evidence="8" id="KW-1185">Reference proteome</keyword>
<proteinExistence type="predicted"/>
<comment type="subcellular location">
    <subcellularLocation>
        <location evidence="1">Cell membrane</location>
        <topology evidence="1">Multi-pass membrane protein</topology>
    </subcellularLocation>
</comment>
<dbReference type="Pfam" id="PF03606">
    <property type="entry name" value="DcuC"/>
    <property type="match status" value="1"/>
</dbReference>
<feature type="transmembrane region" description="Helical" evidence="6">
    <location>
        <begin position="141"/>
        <end position="157"/>
    </location>
</feature>
<protein>
    <submittedName>
        <fullName evidence="7">C4-dicarboxylate ABC transporter</fullName>
    </submittedName>
</protein>